<proteinExistence type="predicted"/>
<dbReference type="AlphaFoldDB" id="A0A9X6LVY6"/>
<accession>A0A9X6LVY6</accession>
<organism evidence="1 2">
    <name type="scientific">Bacillus thuringiensis subsp. jegathesan</name>
    <dbReference type="NCBI Taxonomy" id="56955"/>
    <lineage>
        <taxon>Bacteria</taxon>
        <taxon>Bacillati</taxon>
        <taxon>Bacillota</taxon>
        <taxon>Bacilli</taxon>
        <taxon>Bacillales</taxon>
        <taxon>Bacillaceae</taxon>
        <taxon>Bacillus</taxon>
        <taxon>Bacillus cereus group</taxon>
    </lineage>
</organism>
<dbReference type="RefSeq" id="WP_033692952.1">
    <property type="nucleotide sequence ID" value="NZ_MOOS01000202.1"/>
</dbReference>
<name>A0A9X6LVY6_BACTJ</name>
<comment type="caution">
    <text evidence="1">The sequence shown here is derived from an EMBL/GenBank/DDBJ whole genome shotgun (WGS) entry which is preliminary data.</text>
</comment>
<sequence>MYMIFLYRFDLKENGIDFVLNEQIAADMLPHYDALLRPLVASLADTLRLYRSLSKHPTILTGKMLDNGQLEVMLSEGLGQYIDVYTKNQIIFENGKRIADILVNVMDSHMSKTLKRTH</sequence>
<evidence type="ECO:0000313" key="1">
    <source>
        <dbReference type="EMBL" id="OUB56719.1"/>
    </source>
</evidence>
<evidence type="ECO:0000313" key="2">
    <source>
        <dbReference type="Proteomes" id="UP000194853"/>
    </source>
</evidence>
<gene>
    <name evidence="1" type="ORF">BK750_33445</name>
</gene>
<dbReference type="Proteomes" id="UP000194853">
    <property type="component" value="Unassembled WGS sequence"/>
</dbReference>
<dbReference type="EMBL" id="MOOS01000202">
    <property type="protein sequence ID" value="OUB56719.1"/>
    <property type="molecule type" value="Genomic_DNA"/>
</dbReference>
<protein>
    <submittedName>
        <fullName evidence="1">Uncharacterized protein</fullName>
    </submittedName>
</protein>
<reference evidence="1 2" key="1">
    <citation type="submission" date="2016-10" db="EMBL/GenBank/DDBJ databases">
        <title>Comparative genomics of Bacillus thuringiensis reveals a path to pathogens against multiple invertebrate hosts.</title>
        <authorList>
            <person name="Zheng J."/>
            <person name="Gao Q."/>
            <person name="Liu H."/>
            <person name="Peng D."/>
            <person name="Ruan L."/>
            <person name="Sun M."/>
        </authorList>
    </citation>
    <scope>NUCLEOTIDE SEQUENCE [LARGE SCALE GENOMIC DNA]</scope>
    <source>
        <strain evidence="1">BGSC 4CF1</strain>
    </source>
</reference>